<evidence type="ECO:0000256" key="6">
    <source>
        <dbReference type="ARBA" id="ARBA00022654"/>
    </source>
</evidence>
<dbReference type="NCBIfam" id="NF002609">
    <property type="entry name" value="PRK02260.3-2"/>
    <property type="match status" value="1"/>
</dbReference>
<comment type="catalytic activity">
    <reaction evidence="1 14">
        <text>S-(5-deoxy-D-ribos-5-yl)-L-homocysteine = (S)-4,5-dihydroxypentane-2,3-dione + L-homocysteine</text>
        <dbReference type="Rhea" id="RHEA:17753"/>
        <dbReference type="ChEBI" id="CHEBI:29484"/>
        <dbReference type="ChEBI" id="CHEBI:58195"/>
        <dbReference type="ChEBI" id="CHEBI:58199"/>
        <dbReference type="EC" id="4.4.1.21"/>
    </reaction>
</comment>
<dbReference type="GO" id="GO:0009372">
    <property type="term" value="P:quorum sensing"/>
    <property type="evidence" value="ECO:0007669"/>
    <property type="project" value="UniProtKB-UniRule"/>
</dbReference>
<dbReference type="GO" id="GO:0043768">
    <property type="term" value="F:S-ribosylhomocysteine lyase activity"/>
    <property type="evidence" value="ECO:0007669"/>
    <property type="project" value="UniProtKB-UniRule"/>
</dbReference>
<comment type="subunit">
    <text evidence="3 14">Homodimer.</text>
</comment>
<evidence type="ECO:0000256" key="4">
    <source>
        <dbReference type="ARBA" id="ARBA00012240"/>
    </source>
</evidence>
<dbReference type="InterPro" id="IPR037005">
    <property type="entry name" value="LuxS_sf"/>
</dbReference>
<keyword evidence="16" id="KW-1185">Reference proteome</keyword>
<keyword evidence="10 14" id="KW-0456">Lyase</keyword>
<evidence type="ECO:0000313" key="15">
    <source>
        <dbReference type="EMBL" id="SUN37395.1"/>
    </source>
</evidence>
<dbReference type="HAMAP" id="MF_00091">
    <property type="entry name" value="LuxS"/>
    <property type="match status" value="1"/>
</dbReference>
<evidence type="ECO:0000256" key="8">
    <source>
        <dbReference type="ARBA" id="ARBA00022929"/>
    </source>
</evidence>
<protein>
    <recommendedName>
        <fullName evidence="5 14">S-ribosylhomocysteine lyase</fullName>
        <ecNumber evidence="4 14">4.4.1.21</ecNumber>
    </recommendedName>
    <alternativeName>
        <fullName evidence="12 14">AI-2 synthesis protein</fullName>
    </alternativeName>
    <alternativeName>
        <fullName evidence="13 14">Autoinducer-2 production protein LuxS</fullName>
    </alternativeName>
</protein>
<evidence type="ECO:0000256" key="12">
    <source>
        <dbReference type="ARBA" id="ARBA00030600"/>
    </source>
</evidence>
<comment type="function">
    <text evidence="11 14">Involved in the synthesis of autoinducer 2 (AI-2) which is secreted by bacteria and is used to communicate both the cell density and the metabolic potential of the environment. The regulation of gene expression in response to changes in cell density is called quorum sensing. Catalyzes the transformation of S-ribosylhomocysteine (RHC) to homocysteine (HC) and 4,5-dihydroxy-2,3-pentadione (DPD).</text>
</comment>
<reference evidence="15 16" key="1">
    <citation type="submission" date="2018-06" db="EMBL/GenBank/DDBJ databases">
        <authorList>
            <consortium name="Pathogen Informatics"/>
            <person name="Doyle S."/>
        </authorList>
    </citation>
    <scope>NUCLEOTIDE SEQUENCE [LARGE SCALE GENOMIC DNA]</scope>
    <source>
        <strain evidence="16">NCTC 11391</strain>
    </source>
</reference>
<evidence type="ECO:0000256" key="13">
    <source>
        <dbReference type="ARBA" id="ARBA00031777"/>
    </source>
</evidence>
<dbReference type="PANTHER" id="PTHR35799">
    <property type="entry name" value="S-RIBOSYLHOMOCYSTEINE LYASE"/>
    <property type="match status" value="1"/>
</dbReference>
<evidence type="ECO:0000256" key="9">
    <source>
        <dbReference type="ARBA" id="ARBA00023004"/>
    </source>
</evidence>
<keyword evidence="8 14" id="KW-0071">Autoinducer synthesis</keyword>
<dbReference type="EMBL" id="UHFA01000002">
    <property type="protein sequence ID" value="SUN37395.1"/>
    <property type="molecule type" value="Genomic_DNA"/>
</dbReference>
<feature type="binding site" evidence="14">
    <location>
        <position position="58"/>
    </location>
    <ligand>
        <name>Fe cation</name>
        <dbReference type="ChEBI" id="CHEBI:24875"/>
    </ligand>
</feature>
<comment type="cofactor">
    <cofactor evidence="14">
        <name>Fe cation</name>
        <dbReference type="ChEBI" id="CHEBI:24875"/>
    </cofactor>
    <text evidence="14">Binds 1 Fe cation per subunit.</text>
</comment>
<dbReference type="PANTHER" id="PTHR35799:SF1">
    <property type="entry name" value="S-RIBOSYLHOMOCYSTEINE LYASE"/>
    <property type="match status" value="1"/>
</dbReference>
<organism evidence="15 16">
    <name type="scientific">Streptococcus downei MFe28</name>
    <dbReference type="NCBI Taxonomy" id="764290"/>
    <lineage>
        <taxon>Bacteria</taxon>
        <taxon>Bacillati</taxon>
        <taxon>Bacillota</taxon>
        <taxon>Bacilli</taxon>
        <taxon>Lactobacillales</taxon>
        <taxon>Streptococcaceae</taxon>
        <taxon>Streptococcus</taxon>
    </lineage>
</organism>
<dbReference type="SUPFAM" id="SSF63411">
    <property type="entry name" value="LuxS/MPP-like metallohydrolase"/>
    <property type="match status" value="1"/>
</dbReference>
<dbReference type="InterPro" id="IPR003815">
    <property type="entry name" value="S-ribosylhomocysteinase"/>
</dbReference>
<dbReference type="Gene3D" id="3.30.1360.80">
    <property type="entry name" value="S-ribosylhomocysteinase (LuxS)"/>
    <property type="match status" value="1"/>
</dbReference>
<dbReference type="InterPro" id="IPR011249">
    <property type="entry name" value="Metalloenz_LuxS/M16"/>
</dbReference>
<evidence type="ECO:0000256" key="10">
    <source>
        <dbReference type="ARBA" id="ARBA00023239"/>
    </source>
</evidence>
<evidence type="ECO:0000313" key="16">
    <source>
        <dbReference type="Proteomes" id="UP000254082"/>
    </source>
</evidence>
<dbReference type="GO" id="GO:0005506">
    <property type="term" value="F:iron ion binding"/>
    <property type="evidence" value="ECO:0007669"/>
    <property type="project" value="InterPro"/>
</dbReference>
<dbReference type="PIRSF" id="PIRSF006160">
    <property type="entry name" value="AI2"/>
    <property type="match status" value="1"/>
</dbReference>
<evidence type="ECO:0000256" key="3">
    <source>
        <dbReference type="ARBA" id="ARBA00011738"/>
    </source>
</evidence>
<accession>A0A380JHA3</accession>
<dbReference type="AlphaFoldDB" id="A0A380JHA3"/>
<evidence type="ECO:0000256" key="14">
    <source>
        <dbReference type="HAMAP-Rule" id="MF_00091"/>
    </source>
</evidence>
<dbReference type="EC" id="4.4.1.21" evidence="4 14"/>
<keyword evidence="9 14" id="KW-0408">Iron</keyword>
<evidence type="ECO:0000256" key="2">
    <source>
        <dbReference type="ARBA" id="ARBA00007311"/>
    </source>
</evidence>
<keyword evidence="7 14" id="KW-0479">Metal-binding</keyword>
<dbReference type="PRINTS" id="PR01487">
    <property type="entry name" value="LUXSPROTEIN"/>
</dbReference>
<evidence type="ECO:0000256" key="7">
    <source>
        <dbReference type="ARBA" id="ARBA00022723"/>
    </source>
</evidence>
<evidence type="ECO:0000256" key="1">
    <source>
        <dbReference type="ARBA" id="ARBA00000297"/>
    </source>
</evidence>
<proteinExistence type="inferred from homology"/>
<dbReference type="Pfam" id="PF02664">
    <property type="entry name" value="LuxS"/>
    <property type="match status" value="1"/>
</dbReference>
<dbReference type="Proteomes" id="UP000254082">
    <property type="component" value="Unassembled WGS sequence"/>
</dbReference>
<dbReference type="OrthoDB" id="9788129at2"/>
<sequence>MAKVESFELDHTKVLAPYVRKIDAQVGKNGDSISNFDVRFVQPNQNAIPTAGIHTIEHSLASLIRDRIVGMIDFSLFGCRTGFHLIIWGDHSSKEIALVIKNALEELVSDSFQWKNVPGVSEKQCGNYRDHSLFTAKEWAKKY</sequence>
<evidence type="ECO:0000256" key="5">
    <source>
        <dbReference type="ARBA" id="ARBA00015130"/>
    </source>
</evidence>
<evidence type="ECO:0000256" key="11">
    <source>
        <dbReference type="ARBA" id="ARBA00024654"/>
    </source>
</evidence>
<gene>
    <name evidence="15" type="primary">luxS_2</name>
    <name evidence="14" type="synonym">luxS</name>
    <name evidence="15" type="ORF">NCTC11391_02122</name>
</gene>
<comment type="similarity">
    <text evidence="2 14">Belongs to the LuxS family.</text>
</comment>
<keyword evidence="6 14" id="KW-0673">Quorum sensing</keyword>
<name>A0A380JHA3_STRDO</name>
<feature type="binding site" evidence="14">
    <location>
        <position position="54"/>
    </location>
    <ligand>
        <name>Fe cation</name>
        <dbReference type="ChEBI" id="CHEBI:24875"/>
    </ligand>
</feature>
<feature type="binding site" evidence="14">
    <location>
        <position position="125"/>
    </location>
    <ligand>
        <name>Fe cation</name>
        <dbReference type="ChEBI" id="CHEBI:24875"/>
    </ligand>
</feature>